<sequence>MKQMVYKFYLYTIKKISYIYLSSLCTLELNQMFLGKTNAGIHSRCRNRR</sequence>
<dbReference type="AlphaFoldDB" id="A0A330M681"/>
<dbReference type="KEGG" id="sbk:SHEWBE_2931"/>
<dbReference type="Proteomes" id="UP000250123">
    <property type="component" value="Chromosome SHEWBE"/>
</dbReference>
<protein>
    <submittedName>
        <fullName evidence="1">Uncharacterized protein</fullName>
    </submittedName>
</protein>
<accession>A0A330M681</accession>
<proteinExistence type="predicted"/>
<gene>
    <name evidence="1" type="ORF">SHEWBE_2931</name>
</gene>
<evidence type="ECO:0000313" key="2">
    <source>
        <dbReference type="Proteomes" id="UP000250123"/>
    </source>
</evidence>
<organism evidence="1 2">
    <name type="scientific">Shewanella benthica</name>
    <dbReference type="NCBI Taxonomy" id="43661"/>
    <lineage>
        <taxon>Bacteria</taxon>
        <taxon>Pseudomonadati</taxon>
        <taxon>Pseudomonadota</taxon>
        <taxon>Gammaproteobacteria</taxon>
        <taxon>Alteromonadales</taxon>
        <taxon>Shewanellaceae</taxon>
        <taxon>Shewanella</taxon>
    </lineage>
</organism>
<name>A0A330M681_9GAMM</name>
<reference evidence="2" key="1">
    <citation type="submission" date="2018-06" db="EMBL/GenBank/DDBJ databases">
        <authorList>
            <person name="Cea G.-C."/>
            <person name="William W."/>
        </authorList>
    </citation>
    <scope>NUCLEOTIDE SEQUENCE [LARGE SCALE GENOMIC DNA]</scope>
    <source>
        <strain evidence="2">DB21MT-2</strain>
    </source>
</reference>
<evidence type="ECO:0000313" key="1">
    <source>
        <dbReference type="EMBL" id="SQH76894.1"/>
    </source>
</evidence>
<dbReference type="EMBL" id="LS483452">
    <property type="protein sequence ID" value="SQH76894.1"/>
    <property type="molecule type" value="Genomic_DNA"/>
</dbReference>